<feature type="region of interest" description="Disordered" evidence="1">
    <location>
        <begin position="1"/>
        <end position="530"/>
    </location>
</feature>
<feature type="compositionally biased region" description="Basic and acidic residues" evidence="1">
    <location>
        <begin position="264"/>
        <end position="275"/>
    </location>
</feature>
<feature type="compositionally biased region" description="Basic residues" evidence="1">
    <location>
        <begin position="513"/>
        <end position="530"/>
    </location>
</feature>
<accession>A0A6S7JDH3</accession>
<feature type="compositionally biased region" description="Basic and acidic residues" evidence="1">
    <location>
        <begin position="347"/>
        <end position="358"/>
    </location>
</feature>
<name>A0A6S7JDH3_PARCT</name>
<proteinExistence type="predicted"/>
<dbReference type="Proteomes" id="UP001152795">
    <property type="component" value="Unassembled WGS sequence"/>
</dbReference>
<feature type="compositionally biased region" description="Polar residues" evidence="1">
    <location>
        <begin position="77"/>
        <end position="99"/>
    </location>
</feature>
<evidence type="ECO:0000313" key="3">
    <source>
        <dbReference type="Proteomes" id="UP001152795"/>
    </source>
</evidence>
<evidence type="ECO:0000313" key="2">
    <source>
        <dbReference type="EMBL" id="CAB4014981.1"/>
    </source>
</evidence>
<protein>
    <submittedName>
        <fullName evidence="2">Uncharacterized protein</fullName>
    </submittedName>
</protein>
<comment type="caution">
    <text evidence="2">The sequence shown here is derived from an EMBL/GenBank/DDBJ whole genome shotgun (WGS) entry which is preliminary data.</text>
</comment>
<sequence length="530" mass="58534">SAGTSPYEVTELVAEKNRPNKGSNRETVHQVPQAISSQAAKKHKSKGKASVLKPRRPAPPPPSSQRPSVSQPSTVQHVSSLTPALSAAPLSSTRQNDPPSQAFAPLLLPEAHPANPATQAPQTAPPLSTAPLALPFPALETCPLFQTPPAQSTQENEDSKEPGNVEGVVIVPPRNQTGDTLSKLIKVTKRRSVINPNPRELPPNRPVPIPPPRKARNPPKSTDNLPRPRPIKLPRNLGNKKPDKPNLRNVPEDAPERPPPPVPEKLKEFREKRLSSSEGSLSGQHLNQEHLPRKQPASDNERSQPKPKQRDRKLSNSQEDQLVRNKKNEMASADKNKVSPKPQPRRRSQEQQEAEFRNDNSPIKDQSRIDDPKKYRNKEQQSTKSCEEGKDREHTTASPKPNRRVSAPEAPLRSYSLSEEPSDDQPKTRPTIKPRSKSLANLFSSTGNGNSDKGAISESQQRSRLHSSDNTSLGEPSYTGITDSHHQVHCDNNQNITGFKSIEPLHPPGRSPPKPKPKTRAKKNHRENQV</sequence>
<feature type="compositionally biased region" description="Basic and acidic residues" evidence="1">
    <location>
        <begin position="365"/>
        <end position="395"/>
    </location>
</feature>
<dbReference type="AlphaFoldDB" id="A0A6S7JDH3"/>
<feature type="compositionally biased region" description="Polar residues" evidence="1">
    <location>
        <begin position="276"/>
        <end position="286"/>
    </location>
</feature>
<feature type="compositionally biased region" description="Low complexity" evidence="1">
    <location>
        <begin position="65"/>
        <end position="76"/>
    </location>
</feature>
<feature type="compositionally biased region" description="Basic and acidic residues" evidence="1">
    <location>
        <begin position="13"/>
        <end position="28"/>
    </location>
</feature>
<keyword evidence="3" id="KW-1185">Reference proteome</keyword>
<feature type="compositionally biased region" description="Basic and acidic residues" evidence="1">
    <location>
        <begin position="321"/>
        <end position="337"/>
    </location>
</feature>
<reference evidence="2" key="1">
    <citation type="submission" date="2020-04" db="EMBL/GenBank/DDBJ databases">
        <authorList>
            <person name="Alioto T."/>
            <person name="Alioto T."/>
            <person name="Gomez Garrido J."/>
        </authorList>
    </citation>
    <scope>NUCLEOTIDE SEQUENCE</scope>
    <source>
        <strain evidence="2">A484AB</strain>
    </source>
</reference>
<feature type="compositionally biased region" description="Low complexity" evidence="1">
    <location>
        <begin position="111"/>
        <end position="141"/>
    </location>
</feature>
<evidence type="ECO:0000256" key="1">
    <source>
        <dbReference type="SAM" id="MobiDB-lite"/>
    </source>
</evidence>
<feature type="compositionally biased region" description="Polar residues" evidence="1">
    <location>
        <begin position="438"/>
        <end position="482"/>
    </location>
</feature>
<feature type="compositionally biased region" description="Pro residues" evidence="1">
    <location>
        <begin position="199"/>
        <end position="212"/>
    </location>
</feature>
<dbReference type="EMBL" id="CACRXK020008526">
    <property type="protein sequence ID" value="CAB4014981.1"/>
    <property type="molecule type" value="Genomic_DNA"/>
</dbReference>
<gene>
    <name evidence="2" type="ORF">PACLA_8A076301</name>
</gene>
<organism evidence="2 3">
    <name type="scientific">Paramuricea clavata</name>
    <name type="common">Red gorgonian</name>
    <name type="synonym">Violescent sea-whip</name>
    <dbReference type="NCBI Taxonomy" id="317549"/>
    <lineage>
        <taxon>Eukaryota</taxon>
        <taxon>Metazoa</taxon>
        <taxon>Cnidaria</taxon>
        <taxon>Anthozoa</taxon>
        <taxon>Octocorallia</taxon>
        <taxon>Malacalcyonacea</taxon>
        <taxon>Plexauridae</taxon>
        <taxon>Paramuricea</taxon>
    </lineage>
</organism>
<feature type="compositionally biased region" description="Basic and acidic residues" evidence="1">
    <location>
        <begin position="240"/>
        <end position="256"/>
    </location>
</feature>
<feature type="non-terminal residue" evidence="2">
    <location>
        <position position="1"/>
    </location>
</feature>